<comment type="caution">
    <text evidence="2">The sequence shown here is derived from an EMBL/GenBank/DDBJ whole genome shotgun (WGS) entry which is preliminary data.</text>
</comment>
<name>A0ABS8VGZ0_DATST</name>
<sequence length="218" mass="24815">MRLQGRIPIWGEMVDISTEPINRMLYGPYFTPLASVAEFEYRMKMRHDQHGWLAYVLMDGQPSWMTNTKEIIVESTLTFAANFWWEVVQFRLFPIGGDNTSAEDRVETNKTTNPTREATRTELVCHTTPIPTSTPPTSSAAATQSGVDSVEMSSAMPQFSKYAFTPANFSRVVKKADRQEQQMKLFAEQLDLFVDHAITATLEPYKNVHTYSDAMEAR</sequence>
<keyword evidence="3" id="KW-1185">Reference proteome</keyword>
<gene>
    <name evidence="2" type="ORF">HAX54_034947</name>
</gene>
<dbReference type="EMBL" id="JACEIK010004536">
    <property type="protein sequence ID" value="MCD9645762.1"/>
    <property type="molecule type" value="Genomic_DNA"/>
</dbReference>
<evidence type="ECO:0000313" key="2">
    <source>
        <dbReference type="EMBL" id="MCD9645762.1"/>
    </source>
</evidence>
<reference evidence="2 3" key="1">
    <citation type="journal article" date="2021" name="BMC Genomics">
        <title>Datura genome reveals duplications of psychoactive alkaloid biosynthetic genes and high mutation rate following tissue culture.</title>
        <authorList>
            <person name="Rajewski A."/>
            <person name="Carter-House D."/>
            <person name="Stajich J."/>
            <person name="Litt A."/>
        </authorList>
    </citation>
    <scope>NUCLEOTIDE SEQUENCE [LARGE SCALE GENOMIC DNA]</scope>
    <source>
        <strain evidence="2">AR-01</strain>
    </source>
</reference>
<feature type="region of interest" description="Disordered" evidence="1">
    <location>
        <begin position="127"/>
        <end position="146"/>
    </location>
</feature>
<proteinExistence type="predicted"/>
<dbReference type="Proteomes" id="UP000823775">
    <property type="component" value="Unassembled WGS sequence"/>
</dbReference>
<organism evidence="2 3">
    <name type="scientific">Datura stramonium</name>
    <name type="common">Jimsonweed</name>
    <name type="synonym">Common thornapple</name>
    <dbReference type="NCBI Taxonomy" id="4076"/>
    <lineage>
        <taxon>Eukaryota</taxon>
        <taxon>Viridiplantae</taxon>
        <taxon>Streptophyta</taxon>
        <taxon>Embryophyta</taxon>
        <taxon>Tracheophyta</taxon>
        <taxon>Spermatophyta</taxon>
        <taxon>Magnoliopsida</taxon>
        <taxon>eudicotyledons</taxon>
        <taxon>Gunneridae</taxon>
        <taxon>Pentapetalae</taxon>
        <taxon>asterids</taxon>
        <taxon>lamiids</taxon>
        <taxon>Solanales</taxon>
        <taxon>Solanaceae</taxon>
        <taxon>Solanoideae</taxon>
        <taxon>Datureae</taxon>
        <taxon>Datura</taxon>
    </lineage>
</organism>
<evidence type="ECO:0000256" key="1">
    <source>
        <dbReference type="SAM" id="MobiDB-lite"/>
    </source>
</evidence>
<accession>A0ABS8VGZ0</accession>
<protein>
    <submittedName>
        <fullName evidence="2">Uncharacterized protein</fullName>
    </submittedName>
</protein>
<evidence type="ECO:0000313" key="3">
    <source>
        <dbReference type="Proteomes" id="UP000823775"/>
    </source>
</evidence>
<feature type="compositionally biased region" description="Low complexity" evidence="1">
    <location>
        <begin position="127"/>
        <end position="143"/>
    </location>
</feature>